<keyword evidence="4" id="KW-0677">Repeat</keyword>
<dbReference type="WBParaSite" id="Pan_g2999.t1">
    <property type="protein sequence ID" value="Pan_g2999.t1"/>
    <property type="gene ID" value="Pan_g2999"/>
</dbReference>
<dbReference type="CDD" id="cd17041">
    <property type="entry name" value="Ubl_WDR48"/>
    <property type="match status" value="1"/>
</dbReference>
<dbReference type="Pfam" id="PF11816">
    <property type="entry name" value="DUF3337"/>
    <property type="match status" value="1"/>
</dbReference>
<dbReference type="InterPro" id="IPR051246">
    <property type="entry name" value="WDR48"/>
</dbReference>
<feature type="repeat" description="WD" evidence="5">
    <location>
        <begin position="73"/>
        <end position="114"/>
    </location>
</feature>
<feature type="repeat" description="WD" evidence="5">
    <location>
        <begin position="166"/>
        <end position="198"/>
    </location>
</feature>
<evidence type="ECO:0000313" key="7">
    <source>
        <dbReference type="WBParaSite" id="Pan_g2999.t1"/>
    </source>
</evidence>
<sequence length="654" mass="74297">MMVTAPRKRVQLSFIIREEEERRHRGSVVALQYDSNNGSLYSAGSDTIIRKWDVRASNSVAAKKTHGRYVQSMEHHVDWVNDMVLCCGGRHLVSASSDTTLKMWNVEKGFCMSTLRSHRDYVRSLAYAKDVEFIASAGLDHCIYLWTVDSLTQLTSMNNALSASSFNETSHSIYSIAMNSTATILASGSPENALRIWDPRNCIRICKLRGHTDNIRSLVVNKDGTQCISASSDGTMKLWSIGMQRTIATYKCHHDSVWTLQADSNFSHVYSSGKDGRVYRTSLADGQSQLVCVEDAPVQKILLGEESLRHLYVATWDSNIKRYSMPSDSGFASNNDSHYQNVHNTPMCTEPDIHIPGAPSIRQYSILNDKRHIVTRDTDKNVGVFDILQAQQTEDLGKVDFEAVIAQKNKKVFVPNWINNIDVKTGMLQITLDESEVFSAWTTARDAGLTDRAPETRVNYGGMLLRSLFSKWPYSTKETEESTVGQHLLAPEHTPILLIEESGKPVFRCTAHDMQNIADSEMQDFFPRWVLDIVEKNQFPKYNKMSFNLQKYPTISDKNPKKERLSATEMLTIRKVMEHVYDRIVRMTDMSEPASTSSSYNSQYPTNLEQKIEVYCNNQKIEPEMDLRSLKHFVWKQAGDLVVQYKVIKGNNTR</sequence>
<dbReference type="PANTHER" id="PTHR19862">
    <property type="entry name" value="WD REPEAT-CONTAINING PROTEIN 48"/>
    <property type="match status" value="1"/>
</dbReference>
<dbReference type="CDD" id="cd00200">
    <property type="entry name" value="WD40"/>
    <property type="match status" value="1"/>
</dbReference>
<evidence type="ECO:0000313" key="6">
    <source>
        <dbReference type="Proteomes" id="UP000492821"/>
    </source>
</evidence>
<evidence type="ECO:0000256" key="1">
    <source>
        <dbReference type="ARBA" id="ARBA00006917"/>
    </source>
</evidence>
<feature type="repeat" description="WD" evidence="5">
    <location>
        <begin position="115"/>
        <end position="156"/>
    </location>
</feature>
<dbReference type="PRINTS" id="PR00320">
    <property type="entry name" value="GPROTEINBRPT"/>
</dbReference>
<dbReference type="InterPro" id="IPR001680">
    <property type="entry name" value="WD40_rpt"/>
</dbReference>
<name>A0A7E4VSY8_PANRE</name>
<evidence type="ECO:0000256" key="3">
    <source>
        <dbReference type="ARBA" id="ARBA00022574"/>
    </source>
</evidence>
<dbReference type="Pfam" id="PF00400">
    <property type="entry name" value="WD40"/>
    <property type="match status" value="5"/>
</dbReference>
<dbReference type="InterPro" id="IPR020472">
    <property type="entry name" value="WD40_PAC1"/>
</dbReference>
<keyword evidence="3 5" id="KW-0853">WD repeat</keyword>
<dbReference type="GO" id="GO:0043130">
    <property type="term" value="F:ubiquitin binding"/>
    <property type="evidence" value="ECO:0007669"/>
    <property type="project" value="TreeGrafter"/>
</dbReference>
<keyword evidence="6" id="KW-1185">Reference proteome</keyword>
<dbReference type="AlphaFoldDB" id="A0A7E4VSY8"/>
<dbReference type="PANTHER" id="PTHR19862:SF14">
    <property type="entry name" value="WD REPEAT-CONTAINING PROTEIN 48"/>
    <property type="match status" value="1"/>
</dbReference>
<dbReference type="SMART" id="SM00320">
    <property type="entry name" value="WD40"/>
    <property type="match status" value="6"/>
</dbReference>
<accession>A0A7E4VSY8</accession>
<evidence type="ECO:0000256" key="2">
    <source>
        <dbReference type="ARBA" id="ARBA00021538"/>
    </source>
</evidence>
<evidence type="ECO:0000256" key="5">
    <source>
        <dbReference type="PROSITE-ProRule" id="PRU00221"/>
    </source>
</evidence>
<dbReference type="GO" id="GO:0000724">
    <property type="term" value="P:double-strand break repair via homologous recombination"/>
    <property type="evidence" value="ECO:0007669"/>
    <property type="project" value="TreeGrafter"/>
</dbReference>
<feature type="repeat" description="WD" evidence="5">
    <location>
        <begin position="21"/>
        <end position="62"/>
    </location>
</feature>
<proteinExistence type="inferred from homology"/>
<dbReference type="InterPro" id="IPR036322">
    <property type="entry name" value="WD40_repeat_dom_sf"/>
</dbReference>
<dbReference type="SUPFAM" id="SSF50978">
    <property type="entry name" value="WD40 repeat-like"/>
    <property type="match status" value="1"/>
</dbReference>
<organism evidence="6 7">
    <name type="scientific">Panagrellus redivivus</name>
    <name type="common">Microworm</name>
    <dbReference type="NCBI Taxonomy" id="6233"/>
    <lineage>
        <taxon>Eukaryota</taxon>
        <taxon>Metazoa</taxon>
        <taxon>Ecdysozoa</taxon>
        <taxon>Nematoda</taxon>
        <taxon>Chromadorea</taxon>
        <taxon>Rhabditida</taxon>
        <taxon>Tylenchina</taxon>
        <taxon>Panagrolaimomorpha</taxon>
        <taxon>Panagrolaimoidea</taxon>
        <taxon>Panagrolaimidae</taxon>
        <taxon>Panagrellus</taxon>
    </lineage>
</organism>
<evidence type="ECO:0000256" key="4">
    <source>
        <dbReference type="ARBA" id="ARBA00022737"/>
    </source>
</evidence>
<dbReference type="Proteomes" id="UP000492821">
    <property type="component" value="Unassembled WGS sequence"/>
</dbReference>
<dbReference type="Gene3D" id="2.130.10.10">
    <property type="entry name" value="YVTN repeat-like/Quinoprotein amine dehydrogenase"/>
    <property type="match status" value="2"/>
</dbReference>
<feature type="repeat" description="WD" evidence="5">
    <location>
        <begin position="208"/>
        <end position="249"/>
    </location>
</feature>
<dbReference type="PROSITE" id="PS00678">
    <property type="entry name" value="WD_REPEATS_1"/>
    <property type="match status" value="1"/>
</dbReference>
<comment type="similarity">
    <text evidence="1">Belongs to the WD repeat WDR48 family.</text>
</comment>
<reference evidence="6" key="1">
    <citation type="journal article" date="2013" name="Genetics">
        <title>The draft genome and transcriptome of Panagrellus redivivus are shaped by the harsh demands of a free-living lifestyle.</title>
        <authorList>
            <person name="Srinivasan J."/>
            <person name="Dillman A.R."/>
            <person name="Macchietto M.G."/>
            <person name="Heikkinen L."/>
            <person name="Lakso M."/>
            <person name="Fracchia K.M."/>
            <person name="Antoshechkin I."/>
            <person name="Mortazavi A."/>
            <person name="Wong G."/>
            <person name="Sternberg P.W."/>
        </authorList>
    </citation>
    <scope>NUCLEOTIDE SEQUENCE [LARGE SCALE GENOMIC DNA]</scope>
    <source>
        <strain evidence="6">MT8872</strain>
    </source>
</reference>
<reference evidence="7" key="2">
    <citation type="submission" date="2020-10" db="UniProtKB">
        <authorList>
            <consortium name="WormBaseParasite"/>
        </authorList>
    </citation>
    <scope>IDENTIFICATION</scope>
</reference>
<dbReference type="InterPro" id="IPR021772">
    <property type="entry name" value="WDR48/Bun107"/>
</dbReference>
<dbReference type="InterPro" id="IPR015943">
    <property type="entry name" value="WD40/YVTN_repeat-like_dom_sf"/>
</dbReference>
<protein>
    <recommendedName>
        <fullName evidence="2">WD repeat-containing protein 48 homolog</fullName>
    </recommendedName>
</protein>
<dbReference type="PROSITE" id="PS50294">
    <property type="entry name" value="WD_REPEATS_REGION"/>
    <property type="match status" value="5"/>
</dbReference>
<dbReference type="InterPro" id="IPR019775">
    <property type="entry name" value="WD40_repeat_CS"/>
</dbReference>
<dbReference type="PROSITE" id="PS50082">
    <property type="entry name" value="WD_REPEATS_2"/>
    <property type="match status" value="5"/>
</dbReference>